<name>A0ABR7K9F1_9FIRM</name>
<comment type="caution">
    <text evidence="1">The sequence shown here is derived from an EMBL/GenBank/DDBJ whole genome shotgun (WGS) entry which is preliminary data.</text>
</comment>
<dbReference type="EMBL" id="JACRWG010000006">
    <property type="protein sequence ID" value="MBC6009234.1"/>
    <property type="molecule type" value="Genomic_DNA"/>
</dbReference>
<dbReference type="Gene3D" id="3.40.50.300">
    <property type="entry name" value="P-loop containing nucleotide triphosphate hydrolases"/>
    <property type="match status" value="1"/>
</dbReference>
<gene>
    <name evidence="1" type="ORF">H8909_03080</name>
</gene>
<dbReference type="InterPro" id="IPR027417">
    <property type="entry name" value="P-loop_NTPase"/>
</dbReference>
<reference evidence="1 2" key="1">
    <citation type="submission" date="2020-08" db="EMBL/GenBank/DDBJ databases">
        <authorList>
            <person name="Liu C."/>
            <person name="Sun Q."/>
        </authorList>
    </citation>
    <scope>NUCLEOTIDE SEQUENCE [LARGE SCALE GENOMIC DNA]</scope>
    <source>
        <strain evidence="1 2">NSJ-22</strain>
    </source>
</reference>
<dbReference type="Proteomes" id="UP000603474">
    <property type="component" value="Unassembled WGS sequence"/>
</dbReference>
<protein>
    <submittedName>
        <fullName evidence="1">ATP-binding protein</fullName>
    </submittedName>
</protein>
<evidence type="ECO:0000313" key="2">
    <source>
        <dbReference type="Proteomes" id="UP000603474"/>
    </source>
</evidence>
<evidence type="ECO:0000313" key="1">
    <source>
        <dbReference type="EMBL" id="MBC6009234.1"/>
    </source>
</evidence>
<keyword evidence="2" id="KW-1185">Reference proteome</keyword>
<accession>A0ABR7K9F1</accession>
<dbReference type="GO" id="GO:0005524">
    <property type="term" value="F:ATP binding"/>
    <property type="evidence" value="ECO:0007669"/>
    <property type="project" value="UniProtKB-KW"/>
</dbReference>
<proteinExistence type="predicted"/>
<keyword evidence="1" id="KW-0067">ATP-binding</keyword>
<sequence>MIHLKFREKQEILLNNIVEIERYLSSGTIKGIVTFTMAREILREGGYLLIDEIENHFNKEIVSTLMRFFKDSQLNKKGGVLFFSTHYPELMDEYDRNDSIFITRNSNGITVENLCTILKRNDIKKSEAYESGYLQGTTPSYEAYMKLKKSMNK</sequence>
<organism evidence="1 2">
    <name type="scientific">Catenibacterium faecis</name>
    <dbReference type="NCBI Taxonomy" id="2764323"/>
    <lineage>
        <taxon>Bacteria</taxon>
        <taxon>Bacillati</taxon>
        <taxon>Bacillota</taxon>
        <taxon>Erysipelotrichia</taxon>
        <taxon>Erysipelotrichales</taxon>
        <taxon>Coprobacillaceae</taxon>
        <taxon>Catenibacterium</taxon>
    </lineage>
</organism>
<dbReference type="SUPFAM" id="SSF52540">
    <property type="entry name" value="P-loop containing nucleoside triphosphate hydrolases"/>
    <property type="match status" value="1"/>
</dbReference>
<keyword evidence="1" id="KW-0547">Nucleotide-binding</keyword>